<sequence>MITPPTPASSASAPLKLGQQFVRRLAATMTSKPGVVFVLGAPGSGKGTQCEKIVDKFGFVHLSAGDLLREERNTPGSQYGALIEGHITAGTIVPVEITCSLLEKAMLKSGADKFLIDGFPRNQNNLDGWNSAMGDKVKLLFVLFFECPQEVCTSRCLQRGAAGSGRSDDNPESLAKRFVTYINATMPIVEHYRALDLVRTVTADRPPDEVFVDVCKAFSE</sequence>
<dbReference type="NCBIfam" id="TIGR01359">
    <property type="entry name" value="UMP_CMP_kin_fam"/>
    <property type="match status" value="1"/>
</dbReference>
<dbReference type="OrthoDB" id="442176at2759"/>
<feature type="binding site" evidence="9">
    <location>
        <position position="69"/>
    </location>
    <ligand>
        <name>a ribonucleoside 5'-phosphate</name>
        <dbReference type="ChEBI" id="CHEBI:58043"/>
    </ligand>
</feature>
<keyword evidence="3 9" id="KW-0547">Nucleotide-binding</keyword>
<evidence type="ECO:0000256" key="2">
    <source>
        <dbReference type="ARBA" id="ARBA00022679"/>
    </source>
</evidence>
<keyword evidence="11" id="KW-1185">Reference proteome</keyword>
<evidence type="ECO:0000256" key="6">
    <source>
        <dbReference type="ARBA" id="ARBA00022975"/>
    </source>
</evidence>
<feature type="binding site" evidence="9">
    <location>
        <position position="177"/>
    </location>
    <ligand>
        <name>a ribonucleoside 5'-phosphate</name>
        <dbReference type="ChEBI" id="CHEBI:58043"/>
    </ligand>
</feature>
<feature type="binding site" evidence="9">
    <location>
        <begin position="43"/>
        <end position="48"/>
    </location>
    <ligand>
        <name>ATP</name>
        <dbReference type="ChEBI" id="CHEBI:30616"/>
    </ligand>
</feature>
<accession>A0A8S1D9U0</accession>
<feature type="binding site" evidence="9">
    <location>
        <position position="205"/>
    </location>
    <ligand>
        <name>ATP</name>
        <dbReference type="ChEBI" id="CHEBI:30616"/>
    </ligand>
</feature>
<keyword evidence="6 9" id="KW-0665">Pyrimidine biosynthesis</keyword>
<comment type="domain">
    <text evidence="9">Consists of three domains, a large central CORE domain and two small peripheral domains, NMPbind and LID, which undergo movements during catalysis. The LID domain closes over the site of phosphoryl transfer upon ATP binding. Assembling and dissambling the active center during each catalytic cycle provides an effective means to prevent ATP hydrolysis.</text>
</comment>
<dbReference type="GO" id="GO:0005737">
    <property type="term" value="C:cytoplasm"/>
    <property type="evidence" value="ECO:0007669"/>
    <property type="project" value="UniProtKB-SubCell"/>
</dbReference>
<keyword evidence="7 9" id="KW-0539">Nucleus</keyword>
<keyword evidence="5 9" id="KW-0067">ATP-binding</keyword>
<evidence type="ECO:0000256" key="9">
    <source>
        <dbReference type="HAMAP-Rule" id="MF_03172"/>
    </source>
</evidence>
<keyword evidence="1 9" id="KW-0963">Cytoplasm</keyword>
<keyword evidence="2 9" id="KW-0808">Transferase</keyword>
<feature type="binding site" evidence="9">
    <location>
        <position position="159"/>
    </location>
    <ligand>
        <name>ATP</name>
        <dbReference type="ChEBI" id="CHEBI:30616"/>
    </ligand>
</feature>
<dbReference type="InterPro" id="IPR033690">
    <property type="entry name" value="Adenylat_kinase_CS"/>
</dbReference>
<dbReference type="HAMAP" id="MF_00235">
    <property type="entry name" value="Adenylate_kinase_Adk"/>
    <property type="match status" value="1"/>
</dbReference>
<feature type="binding site" evidence="9">
    <location>
        <position position="125"/>
    </location>
    <ligand>
        <name>CMP</name>
        <dbReference type="ChEBI" id="CHEBI:60377"/>
    </ligand>
</feature>
<dbReference type="GO" id="GO:0006221">
    <property type="term" value="P:pyrimidine nucleotide biosynthetic process"/>
    <property type="evidence" value="ECO:0007669"/>
    <property type="project" value="UniProtKB-UniRule"/>
</dbReference>
<gene>
    <name evidence="10" type="ORF">CLODIP_2_CD09436</name>
</gene>
<evidence type="ECO:0000313" key="11">
    <source>
        <dbReference type="Proteomes" id="UP000494165"/>
    </source>
</evidence>
<comment type="catalytic activity">
    <reaction evidence="8 9">
        <text>UMP + ATP = UDP + ADP</text>
        <dbReference type="Rhea" id="RHEA:24400"/>
        <dbReference type="ChEBI" id="CHEBI:30616"/>
        <dbReference type="ChEBI" id="CHEBI:57865"/>
        <dbReference type="ChEBI" id="CHEBI:58223"/>
        <dbReference type="ChEBI" id="CHEBI:456216"/>
        <dbReference type="EC" id="2.7.4.14"/>
    </reaction>
</comment>
<comment type="caution">
    <text evidence="10">The sequence shown here is derived from an EMBL/GenBank/DDBJ whole genome shotgun (WGS) entry which is preliminary data.</text>
</comment>
<dbReference type="InterPro" id="IPR027417">
    <property type="entry name" value="P-loop_NTPase"/>
</dbReference>
<organism evidence="10 11">
    <name type="scientific">Cloeon dipterum</name>
    <dbReference type="NCBI Taxonomy" id="197152"/>
    <lineage>
        <taxon>Eukaryota</taxon>
        <taxon>Metazoa</taxon>
        <taxon>Ecdysozoa</taxon>
        <taxon>Arthropoda</taxon>
        <taxon>Hexapoda</taxon>
        <taxon>Insecta</taxon>
        <taxon>Pterygota</taxon>
        <taxon>Palaeoptera</taxon>
        <taxon>Ephemeroptera</taxon>
        <taxon>Pisciforma</taxon>
        <taxon>Baetidae</taxon>
        <taxon>Cloeon</taxon>
    </lineage>
</organism>
<dbReference type="Gene3D" id="3.40.50.300">
    <property type="entry name" value="P-loop containing nucleotide triphosphate hydrolases"/>
    <property type="match status" value="1"/>
</dbReference>
<comment type="subcellular location">
    <subcellularLocation>
        <location evidence="9">Cytoplasm</location>
    </subcellularLocation>
    <subcellularLocation>
        <location evidence="9">Nucleus</location>
    </subcellularLocation>
</comment>
<dbReference type="GO" id="GO:0050145">
    <property type="term" value="F:nucleoside monophosphate kinase activity"/>
    <property type="evidence" value="ECO:0007669"/>
    <property type="project" value="UniProtKB-ARBA"/>
</dbReference>
<feature type="binding site" evidence="9">
    <location>
        <begin position="118"/>
        <end position="121"/>
    </location>
    <ligand>
        <name>a ribonucleoside 5'-phosphate</name>
        <dbReference type="ChEBI" id="CHEBI:58043"/>
    </ligand>
</feature>
<dbReference type="PANTHER" id="PTHR23359">
    <property type="entry name" value="NUCLEOTIDE KINASE"/>
    <property type="match status" value="1"/>
</dbReference>
<feature type="binding site" evidence="9">
    <location>
        <position position="166"/>
    </location>
    <ligand>
        <name>a ribonucleoside 5'-phosphate</name>
        <dbReference type="ChEBI" id="CHEBI:58043"/>
    </ligand>
</feature>
<evidence type="ECO:0000256" key="4">
    <source>
        <dbReference type="ARBA" id="ARBA00022777"/>
    </source>
</evidence>
<reference evidence="10 11" key="1">
    <citation type="submission" date="2020-04" db="EMBL/GenBank/DDBJ databases">
        <authorList>
            <person name="Alioto T."/>
            <person name="Alioto T."/>
            <person name="Gomez Garrido J."/>
        </authorList>
    </citation>
    <scope>NUCLEOTIDE SEQUENCE [LARGE SCALE GENOMIC DNA]</scope>
</reference>
<proteinExistence type="inferred from homology"/>
<keyword evidence="4 9" id="KW-0418">Kinase</keyword>
<evidence type="ECO:0000256" key="8">
    <source>
        <dbReference type="ARBA" id="ARBA00048116"/>
    </source>
</evidence>
<comment type="catalytic activity">
    <reaction evidence="9">
        <text>CMP + ATP = CDP + ADP</text>
        <dbReference type="Rhea" id="RHEA:11600"/>
        <dbReference type="ChEBI" id="CHEBI:30616"/>
        <dbReference type="ChEBI" id="CHEBI:58069"/>
        <dbReference type="ChEBI" id="CHEBI:60377"/>
        <dbReference type="ChEBI" id="CHEBI:456216"/>
        <dbReference type="EC" id="2.7.4.14"/>
    </reaction>
</comment>
<dbReference type="Pfam" id="PF00406">
    <property type="entry name" value="ADK"/>
    <property type="match status" value="1"/>
</dbReference>
<protein>
    <recommendedName>
        <fullName evidence="9">UMP-CMP kinase</fullName>
        <ecNumber evidence="9">2.7.4.14</ecNumber>
    </recommendedName>
    <alternativeName>
        <fullName evidence="9">Deoxycytidylate kinase</fullName>
        <shortName evidence="9">CK</shortName>
        <shortName evidence="9">dCMP kinase</shortName>
    </alternativeName>
    <alternativeName>
        <fullName evidence="9">Uridine monophosphate/cytidine monophosphate kinase</fullName>
        <shortName evidence="9">UMP/CMP kinase</shortName>
        <shortName evidence="9">UMP/CMPK</shortName>
    </alternativeName>
</protein>
<comment type="cofactor">
    <cofactor evidence="9">
        <name>Mg(2+)</name>
        <dbReference type="ChEBI" id="CHEBI:18420"/>
    </cofactor>
    <text evidence="9">Binds 1 Mg(2+) ion per monomer.</text>
</comment>
<dbReference type="InterPro" id="IPR006266">
    <property type="entry name" value="UMP_CMP_kinase"/>
</dbReference>
<dbReference type="SUPFAM" id="SSF52540">
    <property type="entry name" value="P-loop containing nucleoside triphosphate hydrolases"/>
    <property type="match status" value="1"/>
</dbReference>
<dbReference type="GO" id="GO:0005634">
    <property type="term" value="C:nucleus"/>
    <property type="evidence" value="ECO:0007669"/>
    <property type="project" value="UniProtKB-SubCell"/>
</dbReference>
<evidence type="ECO:0000256" key="7">
    <source>
        <dbReference type="ARBA" id="ARBA00023242"/>
    </source>
</evidence>
<dbReference type="EC" id="2.7.4.14" evidence="9"/>
<dbReference type="AlphaFoldDB" id="A0A8S1D9U0"/>
<comment type="catalytic activity">
    <reaction evidence="9">
        <text>dCMP + ATP = dCDP + ADP</text>
        <dbReference type="Rhea" id="RHEA:25094"/>
        <dbReference type="ChEBI" id="CHEBI:30616"/>
        <dbReference type="ChEBI" id="CHEBI:57566"/>
        <dbReference type="ChEBI" id="CHEBI:58593"/>
        <dbReference type="ChEBI" id="CHEBI:456216"/>
        <dbReference type="EC" id="2.7.4.14"/>
    </reaction>
</comment>
<dbReference type="PRINTS" id="PR00094">
    <property type="entry name" value="ADENYLTKNASE"/>
</dbReference>
<dbReference type="InterPro" id="IPR000850">
    <property type="entry name" value="Adenylat/UMP-CMP_kin"/>
</dbReference>
<dbReference type="PROSITE" id="PS00113">
    <property type="entry name" value="ADENYLATE_KINASE"/>
    <property type="match status" value="1"/>
</dbReference>
<comment type="function">
    <text evidence="9">Catalyzes the phosphorylation of pyrimidine nucleoside monophosphates at the expense of ATP. Plays an important role in de novo pyrimidine nucleotide biosynthesis. Has preference for UMP and CMP as phosphate acceptors.</text>
</comment>
<evidence type="ECO:0000256" key="5">
    <source>
        <dbReference type="ARBA" id="ARBA00022840"/>
    </source>
</evidence>
<comment type="caution">
    <text evidence="9">Lacks conserved residue(s) required for the propagation of feature annotation.</text>
</comment>
<comment type="subunit">
    <text evidence="9">Monomer.</text>
</comment>
<dbReference type="Proteomes" id="UP000494165">
    <property type="component" value="Unassembled WGS sequence"/>
</dbReference>
<evidence type="ECO:0000256" key="1">
    <source>
        <dbReference type="ARBA" id="ARBA00022490"/>
    </source>
</evidence>
<dbReference type="HAMAP" id="MF_03172">
    <property type="entry name" value="Adenylate_kinase_UMP_CMP_kin"/>
    <property type="match status" value="1"/>
</dbReference>
<dbReference type="GO" id="GO:0006207">
    <property type="term" value="P:'de novo' pyrimidine nucleobase biosynthetic process"/>
    <property type="evidence" value="ECO:0007669"/>
    <property type="project" value="InterPro"/>
</dbReference>
<name>A0A8S1D9U0_9INSE</name>
<feature type="binding site" evidence="9">
    <location>
        <begin position="91"/>
        <end position="93"/>
    </location>
    <ligand>
        <name>a ribonucleoside 5'-phosphate</name>
        <dbReference type="ChEBI" id="CHEBI:58043"/>
    </ligand>
</feature>
<feature type="region of interest" description="NMPbind" evidence="9">
    <location>
        <begin position="63"/>
        <end position="93"/>
    </location>
</feature>
<dbReference type="EMBL" id="CADEPI010000178">
    <property type="protein sequence ID" value="CAB3379098.1"/>
    <property type="molecule type" value="Genomic_DNA"/>
</dbReference>
<evidence type="ECO:0000313" key="10">
    <source>
        <dbReference type="EMBL" id="CAB3379098.1"/>
    </source>
</evidence>
<evidence type="ECO:0000256" key="3">
    <source>
        <dbReference type="ARBA" id="ARBA00022741"/>
    </source>
</evidence>
<dbReference type="GO" id="GO:0005524">
    <property type="term" value="F:ATP binding"/>
    <property type="evidence" value="ECO:0007669"/>
    <property type="project" value="UniProtKB-KW"/>
</dbReference>
<comment type="similarity">
    <text evidence="9">Belongs to the adenylate kinase family. UMP-CMP kinase subfamily.</text>
</comment>
<dbReference type="CDD" id="cd01428">
    <property type="entry name" value="ADK"/>
    <property type="match status" value="1"/>
</dbReference>
<dbReference type="FunFam" id="3.40.50.300:FF:000315">
    <property type="entry name" value="Adenylate kinase 1"/>
    <property type="match status" value="1"/>
</dbReference>